<sequence>MTYYINFARCIWQNAKKPLARRERAASLVAGKRWKSISMLLFAFYKIELMLFL</sequence>
<dbReference type="EMBL" id="BK015567">
    <property type="protein sequence ID" value="DAE13622.1"/>
    <property type="molecule type" value="Genomic_DNA"/>
</dbReference>
<accession>A0A8S5Q2U5</accession>
<proteinExistence type="predicted"/>
<name>A0A8S5Q2U5_9CAUD</name>
<protein>
    <submittedName>
        <fullName evidence="1">Uncharacterized protein</fullName>
    </submittedName>
</protein>
<reference evidence="1" key="1">
    <citation type="journal article" date="2021" name="Proc. Natl. Acad. Sci. U.S.A.">
        <title>A Catalog of Tens of Thousands of Viruses from Human Metagenomes Reveals Hidden Associations with Chronic Diseases.</title>
        <authorList>
            <person name="Tisza M.J."/>
            <person name="Buck C.B."/>
        </authorList>
    </citation>
    <scope>NUCLEOTIDE SEQUENCE</scope>
    <source>
        <strain evidence="1">CtVif31</strain>
    </source>
</reference>
<organism evidence="1">
    <name type="scientific">Siphoviridae sp. ctVif31</name>
    <dbReference type="NCBI Taxonomy" id="2825532"/>
    <lineage>
        <taxon>Viruses</taxon>
        <taxon>Duplodnaviria</taxon>
        <taxon>Heunggongvirae</taxon>
        <taxon>Uroviricota</taxon>
        <taxon>Caudoviricetes</taxon>
    </lineage>
</organism>
<evidence type="ECO:0000313" key="1">
    <source>
        <dbReference type="EMBL" id="DAE13622.1"/>
    </source>
</evidence>